<sequence>MLEFLHLSHQFEGSTSENEDSHLSHHRNNDIFTGDPRSKHAFLQLERITHDLYFKQLPRNLIRCAQSEYKIIRNIQRLLREQPDIVVRRTDKSKVFYIGKVDDFERKAQEYMLKTQAYVEVTNGRCPLADNLHAVQTLLDYLMAKNVITRKQHNKLLLNLNKLELGHYHGLPKSRKSGTPLQPIIASINAPATLVSKFLNDFLAPMFLQVARKITFINGIDVVRKLEKYVSDGRFKSATKFITADVTDLYTMIPRQGALETFARFCLKHSKRGKIGTFTIDHIMKMAHLILDTNTFIYNKKYYRQIRGSAMGSAFT</sequence>
<evidence type="ECO:0000313" key="4">
    <source>
        <dbReference type="EMBL" id="CAF1547175.1"/>
    </source>
</evidence>
<dbReference type="Proteomes" id="UP000663854">
    <property type="component" value="Unassembled WGS sequence"/>
</dbReference>
<dbReference type="EMBL" id="CAJNOL010003112">
    <property type="protein sequence ID" value="CAF1547175.1"/>
    <property type="molecule type" value="Genomic_DNA"/>
</dbReference>
<dbReference type="PANTHER" id="PTHR21301:SF10">
    <property type="entry name" value="REVERSE TRANSCRIPTASE DOMAIN-CONTAINING PROTEIN"/>
    <property type="match status" value="1"/>
</dbReference>
<feature type="compositionally biased region" description="Basic and acidic residues" evidence="1">
    <location>
        <begin position="19"/>
        <end position="29"/>
    </location>
</feature>
<feature type="region of interest" description="Disordered" evidence="1">
    <location>
        <begin position="13"/>
        <end position="32"/>
    </location>
</feature>
<gene>
    <name evidence="4" type="ORF">JXQ802_LOCUS43360</name>
    <name evidence="2" type="ORF">PYM288_LOCUS28200</name>
    <name evidence="3" type="ORF">SEV965_LOCUS28400</name>
</gene>
<accession>A0A815WSM5</accession>
<comment type="caution">
    <text evidence="4">The sequence shown here is derived from an EMBL/GenBank/DDBJ whole genome shotgun (WGS) entry which is preliminary data.</text>
</comment>
<dbReference type="PANTHER" id="PTHR21301">
    <property type="entry name" value="REVERSE TRANSCRIPTASE"/>
    <property type="match status" value="1"/>
</dbReference>
<proteinExistence type="predicted"/>
<evidence type="ECO:0000313" key="3">
    <source>
        <dbReference type="EMBL" id="CAF1342131.1"/>
    </source>
</evidence>
<evidence type="ECO:0000313" key="2">
    <source>
        <dbReference type="EMBL" id="CAF1267456.1"/>
    </source>
</evidence>
<dbReference type="Proteomes" id="UP000663870">
    <property type="component" value="Unassembled WGS sequence"/>
</dbReference>
<reference evidence="4" key="1">
    <citation type="submission" date="2021-02" db="EMBL/GenBank/DDBJ databases">
        <authorList>
            <person name="Nowell W R."/>
        </authorList>
    </citation>
    <scope>NUCLEOTIDE SEQUENCE</scope>
</reference>
<evidence type="ECO:0008006" key="6">
    <source>
        <dbReference type="Google" id="ProtNLM"/>
    </source>
</evidence>
<dbReference type="EMBL" id="CAJNOU010002694">
    <property type="protein sequence ID" value="CAF1342131.1"/>
    <property type="molecule type" value="Genomic_DNA"/>
</dbReference>
<name>A0A815WSM5_9BILA</name>
<evidence type="ECO:0000256" key="1">
    <source>
        <dbReference type="SAM" id="MobiDB-lite"/>
    </source>
</evidence>
<evidence type="ECO:0000313" key="5">
    <source>
        <dbReference type="Proteomes" id="UP000663870"/>
    </source>
</evidence>
<protein>
    <recommendedName>
        <fullName evidence="6">Reverse transcriptase domain-containing protein</fullName>
    </recommendedName>
</protein>
<dbReference type="AlphaFoldDB" id="A0A815WSM5"/>
<keyword evidence="5" id="KW-1185">Reference proteome</keyword>
<dbReference type="Proteomes" id="UP000663889">
    <property type="component" value="Unassembled WGS sequence"/>
</dbReference>
<dbReference type="EMBL" id="CAJNOH010002023">
    <property type="protein sequence ID" value="CAF1267456.1"/>
    <property type="molecule type" value="Genomic_DNA"/>
</dbReference>
<organism evidence="4 5">
    <name type="scientific">Rotaria sordida</name>
    <dbReference type="NCBI Taxonomy" id="392033"/>
    <lineage>
        <taxon>Eukaryota</taxon>
        <taxon>Metazoa</taxon>
        <taxon>Spiralia</taxon>
        <taxon>Gnathifera</taxon>
        <taxon>Rotifera</taxon>
        <taxon>Eurotatoria</taxon>
        <taxon>Bdelloidea</taxon>
        <taxon>Philodinida</taxon>
        <taxon>Philodinidae</taxon>
        <taxon>Rotaria</taxon>
    </lineage>
</organism>